<dbReference type="Proteomes" id="UP000887574">
    <property type="component" value="Unplaced"/>
</dbReference>
<name>A0A915EQ35_9BILA</name>
<organism evidence="12 13">
    <name type="scientific">Ditylenchus dipsaci</name>
    <dbReference type="NCBI Taxonomy" id="166011"/>
    <lineage>
        <taxon>Eukaryota</taxon>
        <taxon>Metazoa</taxon>
        <taxon>Ecdysozoa</taxon>
        <taxon>Nematoda</taxon>
        <taxon>Chromadorea</taxon>
        <taxon>Rhabditida</taxon>
        <taxon>Tylenchina</taxon>
        <taxon>Tylenchomorpha</taxon>
        <taxon>Sphaerularioidea</taxon>
        <taxon>Anguinidae</taxon>
        <taxon>Anguininae</taxon>
        <taxon>Ditylenchus</taxon>
    </lineage>
</organism>
<dbReference type="Pfam" id="PF01408">
    <property type="entry name" value="GFO_IDH_MocA"/>
    <property type="match status" value="1"/>
</dbReference>
<protein>
    <recommendedName>
        <fullName evidence="5">Trans-1,2-dihydrobenzene-1,2-diol dehydrogenase</fullName>
        <ecNumber evidence="4">1.1.1.179</ecNumber>
        <ecNumber evidence="3">1.3.1.20</ecNumber>
    </recommendedName>
    <alternativeName>
        <fullName evidence="8">D-xylose 1-dehydrogenase</fullName>
    </alternativeName>
    <alternativeName>
        <fullName evidence="7">D-xylose-NADP dehydrogenase</fullName>
    </alternativeName>
    <alternativeName>
        <fullName evidence="6">Dimeric dihydrodiol dehydrogenase</fullName>
    </alternativeName>
</protein>
<evidence type="ECO:0000256" key="5">
    <source>
        <dbReference type="ARBA" id="ARBA00040603"/>
    </source>
</evidence>
<reference evidence="13" key="1">
    <citation type="submission" date="2022-11" db="UniProtKB">
        <authorList>
            <consortium name="WormBaseParasite"/>
        </authorList>
    </citation>
    <scope>IDENTIFICATION</scope>
</reference>
<dbReference type="Gene3D" id="3.30.360.10">
    <property type="entry name" value="Dihydrodipicolinate Reductase, domain 2"/>
    <property type="match status" value="1"/>
</dbReference>
<keyword evidence="2" id="KW-0560">Oxidoreductase</keyword>
<dbReference type="AlphaFoldDB" id="A0A915EQ35"/>
<evidence type="ECO:0000259" key="11">
    <source>
        <dbReference type="Pfam" id="PF01408"/>
    </source>
</evidence>
<evidence type="ECO:0000256" key="7">
    <source>
        <dbReference type="ARBA" id="ARBA00042988"/>
    </source>
</evidence>
<evidence type="ECO:0000256" key="8">
    <source>
        <dbReference type="ARBA" id="ARBA00043025"/>
    </source>
</evidence>
<evidence type="ECO:0000313" key="13">
    <source>
        <dbReference type="WBParaSite" id="jg7742"/>
    </source>
</evidence>
<dbReference type="InterPro" id="IPR036291">
    <property type="entry name" value="NAD(P)-bd_dom_sf"/>
</dbReference>
<comment type="catalytic activity">
    <reaction evidence="10">
        <text>D-xylose + NADP(+) = D-xylono-1,5-lactone + NADPH + H(+)</text>
        <dbReference type="Rhea" id="RHEA:22000"/>
        <dbReference type="ChEBI" id="CHEBI:15378"/>
        <dbReference type="ChEBI" id="CHEBI:15867"/>
        <dbReference type="ChEBI" id="CHEBI:53455"/>
        <dbReference type="ChEBI" id="CHEBI:57783"/>
        <dbReference type="ChEBI" id="CHEBI:58349"/>
        <dbReference type="EC" id="1.1.1.179"/>
    </reaction>
</comment>
<accession>A0A915EQ35</accession>
<dbReference type="GO" id="GO:0047837">
    <property type="term" value="F:D-xylose 1-dehydrogenase (NADP+) activity"/>
    <property type="evidence" value="ECO:0007669"/>
    <property type="project" value="UniProtKB-EC"/>
</dbReference>
<evidence type="ECO:0000256" key="10">
    <source>
        <dbReference type="ARBA" id="ARBA00049233"/>
    </source>
</evidence>
<dbReference type="PANTHER" id="PTHR22604:SF105">
    <property type="entry name" value="TRANS-1,2-DIHYDROBENZENE-1,2-DIOL DEHYDROGENASE"/>
    <property type="match status" value="1"/>
</dbReference>
<evidence type="ECO:0000313" key="12">
    <source>
        <dbReference type="Proteomes" id="UP000887574"/>
    </source>
</evidence>
<dbReference type="WBParaSite" id="jg7742">
    <property type="protein sequence ID" value="jg7742"/>
    <property type="gene ID" value="jg7742"/>
</dbReference>
<evidence type="ECO:0000256" key="9">
    <source>
        <dbReference type="ARBA" id="ARBA00047423"/>
    </source>
</evidence>
<evidence type="ECO:0000256" key="3">
    <source>
        <dbReference type="ARBA" id="ARBA00038853"/>
    </source>
</evidence>
<evidence type="ECO:0000256" key="1">
    <source>
        <dbReference type="ARBA" id="ARBA00010928"/>
    </source>
</evidence>
<dbReference type="GO" id="GO:0000166">
    <property type="term" value="F:nucleotide binding"/>
    <property type="evidence" value="ECO:0007669"/>
    <property type="project" value="InterPro"/>
</dbReference>
<dbReference type="EC" id="1.1.1.179" evidence="4"/>
<dbReference type="EC" id="1.3.1.20" evidence="3"/>
<dbReference type="SUPFAM" id="SSF55347">
    <property type="entry name" value="Glyceraldehyde-3-phosphate dehydrogenase-like, C-terminal domain"/>
    <property type="match status" value="1"/>
</dbReference>
<dbReference type="GO" id="GO:0047115">
    <property type="term" value="F:trans-1,2-dihydrobenzene-1,2-diol dehydrogenase activity"/>
    <property type="evidence" value="ECO:0007669"/>
    <property type="project" value="UniProtKB-EC"/>
</dbReference>
<comment type="similarity">
    <text evidence="1">Belongs to the Gfo/Idh/MocA family.</text>
</comment>
<evidence type="ECO:0000256" key="4">
    <source>
        <dbReference type="ARBA" id="ARBA00038984"/>
    </source>
</evidence>
<comment type="catalytic activity">
    <reaction evidence="9">
        <text>(1R,2R)-1,2-dihydrobenzene-1,2-diol + NADP(+) = catechol + NADPH + H(+)</text>
        <dbReference type="Rhea" id="RHEA:16729"/>
        <dbReference type="ChEBI" id="CHEBI:10702"/>
        <dbReference type="ChEBI" id="CHEBI:15378"/>
        <dbReference type="ChEBI" id="CHEBI:18135"/>
        <dbReference type="ChEBI" id="CHEBI:57783"/>
        <dbReference type="ChEBI" id="CHEBI:58349"/>
        <dbReference type="EC" id="1.3.1.20"/>
    </reaction>
</comment>
<dbReference type="InterPro" id="IPR050984">
    <property type="entry name" value="Gfo/Idh/MocA_domain"/>
</dbReference>
<proteinExistence type="inferred from homology"/>
<evidence type="ECO:0000256" key="6">
    <source>
        <dbReference type="ARBA" id="ARBA00042926"/>
    </source>
</evidence>
<keyword evidence="12" id="KW-1185">Reference proteome</keyword>
<sequence>MGMGVQSGETTYCLSWKRRSSERNNPYTYHQPPVIVMPSTTCKPLRWGIIGCGRISQDFVLALDHGSHEHQVSAVATSSSVQRAKEFIQKLHLNEQSTQAYGSYTQLLDDANVDIVYIGNLNDAHYPCTLAALDKGKHVLCEKPLAINTKQVQEMFQKAKQKQLFLMEALWARFFPGWKYIRDVTRSKEYGEVKMAYANFGIQLPSATRFHTPTGETPLMDIGVYVVMFCLNAFECKKPESISVVGHKNSDGSDTWAISHWISATRPTAYVTLMVKSTL</sequence>
<dbReference type="InterPro" id="IPR000683">
    <property type="entry name" value="Gfo/Idh/MocA-like_OxRdtase_N"/>
</dbReference>
<dbReference type="Gene3D" id="3.40.50.720">
    <property type="entry name" value="NAD(P)-binding Rossmann-like Domain"/>
    <property type="match status" value="1"/>
</dbReference>
<dbReference type="SUPFAM" id="SSF51735">
    <property type="entry name" value="NAD(P)-binding Rossmann-fold domains"/>
    <property type="match status" value="1"/>
</dbReference>
<evidence type="ECO:0000256" key="2">
    <source>
        <dbReference type="ARBA" id="ARBA00023002"/>
    </source>
</evidence>
<dbReference type="PANTHER" id="PTHR22604">
    <property type="entry name" value="OXIDOREDUCTASES"/>
    <property type="match status" value="1"/>
</dbReference>
<feature type="domain" description="Gfo/Idh/MocA-like oxidoreductase N-terminal" evidence="11">
    <location>
        <begin position="45"/>
        <end position="167"/>
    </location>
</feature>